<dbReference type="GO" id="GO:0005829">
    <property type="term" value="C:cytosol"/>
    <property type="evidence" value="ECO:0007669"/>
    <property type="project" value="TreeGrafter"/>
</dbReference>
<protein>
    <submittedName>
        <fullName evidence="9">Nitroreductase family protein</fullName>
    </submittedName>
</protein>
<keyword evidence="3" id="KW-0285">Flavoprotein</keyword>
<sequence>MSLVKAFQWRYATKKYDTSRKISPEQFDDLITTLQLSPSSYGLQPYTFFILQDPAVLEQISRAAFGQPQITTGAYVLAVTVQTDIDESTVKKYIDKAAVARNTERKNLEARETFVNSKLSLLSAEQKIEWAEKQAFLAVGVLVSAAAEAGIDASPMEGFDRAQVDQILGLKEKNLKTTLLFALGYRSSEDEFATIPKVRKTKEELFITI</sequence>
<evidence type="ECO:0000313" key="10">
    <source>
        <dbReference type="Proteomes" id="UP001241110"/>
    </source>
</evidence>
<comment type="caution">
    <text evidence="9">The sequence shown here is derived from an EMBL/GenBank/DDBJ whole genome shotgun (WGS) entry which is preliminary data.</text>
</comment>
<evidence type="ECO:0000256" key="2">
    <source>
        <dbReference type="ARBA" id="ARBA00007118"/>
    </source>
</evidence>
<keyword evidence="6" id="KW-0560">Oxidoreductase</keyword>
<dbReference type="RefSeq" id="WP_313977909.1">
    <property type="nucleotide sequence ID" value="NZ_JASJOS010000004.1"/>
</dbReference>
<evidence type="ECO:0000256" key="1">
    <source>
        <dbReference type="ARBA" id="ARBA00001917"/>
    </source>
</evidence>
<evidence type="ECO:0000256" key="3">
    <source>
        <dbReference type="ARBA" id="ARBA00022630"/>
    </source>
</evidence>
<evidence type="ECO:0000256" key="6">
    <source>
        <dbReference type="ARBA" id="ARBA00023002"/>
    </source>
</evidence>
<name>A0AAE3QK51_9BACT</name>
<accession>A0AAE3QK51</accession>
<evidence type="ECO:0000256" key="5">
    <source>
        <dbReference type="ARBA" id="ARBA00022857"/>
    </source>
</evidence>
<dbReference type="PANTHER" id="PTHR23026">
    <property type="entry name" value="NADPH NITROREDUCTASE"/>
    <property type="match status" value="1"/>
</dbReference>
<evidence type="ECO:0000256" key="7">
    <source>
        <dbReference type="ARBA" id="ARBA00023027"/>
    </source>
</evidence>
<gene>
    <name evidence="9" type="ORF">QNI16_10265</name>
</gene>
<dbReference type="InterPro" id="IPR029479">
    <property type="entry name" value="Nitroreductase"/>
</dbReference>
<organism evidence="9 10">
    <name type="scientific">Xanthocytophaga flava</name>
    <dbReference type="NCBI Taxonomy" id="3048013"/>
    <lineage>
        <taxon>Bacteria</taxon>
        <taxon>Pseudomonadati</taxon>
        <taxon>Bacteroidota</taxon>
        <taxon>Cytophagia</taxon>
        <taxon>Cytophagales</taxon>
        <taxon>Rhodocytophagaceae</taxon>
        <taxon>Xanthocytophaga</taxon>
    </lineage>
</organism>
<dbReference type="Gene3D" id="3.40.109.10">
    <property type="entry name" value="NADH Oxidase"/>
    <property type="match status" value="1"/>
</dbReference>
<keyword evidence="4" id="KW-0288">FMN</keyword>
<evidence type="ECO:0000259" key="8">
    <source>
        <dbReference type="Pfam" id="PF00881"/>
    </source>
</evidence>
<keyword evidence="7" id="KW-0520">NAD</keyword>
<dbReference type="SUPFAM" id="SSF55469">
    <property type="entry name" value="FMN-dependent nitroreductase-like"/>
    <property type="match status" value="1"/>
</dbReference>
<dbReference type="EMBL" id="JASJOS010000004">
    <property type="protein sequence ID" value="MDJ1480867.1"/>
    <property type="molecule type" value="Genomic_DNA"/>
</dbReference>
<dbReference type="AlphaFoldDB" id="A0AAE3QK51"/>
<proteinExistence type="inferred from homology"/>
<dbReference type="InterPro" id="IPR000415">
    <property type="entry name" value="Nitroreductase-like"/>
</dbReference>
<keyword evidence="5" id="KW-0521">NADP</keyword>
<dbReference type="Proteomes" id="UP001241110">
    <property type="component" value="Unassembled WGS sequence"/>
</dbReference>
<dbReference type="PANTHER" id="PTHR23026:SF125">
    <property type="entry name" value="OXYGEN-INSENSITIVE NAD(P)H NITROREDUCTASE"/>
    <property type="match status" value="1"/>
</dbReference>
<evidence type="ECO:0000313" key="9">
    <source>
        <dbReference type="EMBL" id="MDJ1480867.1"/>
    </source>
</evidence>
<dbReference type="CDD" id="cd02149">
    <property type="entry name" value="NfsB-like"/>
    <property type="match status" value="1"/>
</dbReference>
<dbReference type="InterPro" id="IPR033878">
    <property type="entry name" value="NfsB-like"/>
</dbReference>
<dbReference type="GO" id="GO:0046857">
    <property type="term" value="F:oxidoreductase activity, acting on other nitrogenous compounds as donors, with NAD or NADP as acceptor"/>
    <property type="evidence" value="ECO:0007669"/>
    <property type="project" value="TreeGrafter"/>
</dbReference>
<reference evidence="9" key="1">
    <citation type="submission" date="2023-05" db="EMBL/GenBank/DDBJ databases">
        <authorList>
            <person name="Zhang X."/>
        </authorList>
    </citation>
    <scope>NUCLEOTIDE SEQUENCE</scope>
    <source>
        <strain evidence="9">YF14B1</strain>
    </source>
</reference>
<dbReference type="InterPro" id="IPR050627">
    <property type="entry name" value="Nitroreductase/BluB"/>
</dbReference>
<comment type="cofactor">
    <cofactor evidence="1">
        <name>FMN</name>
        <dbReference type="ChEBI" id="CHEBI:58210"/>
    </cofactor>
</comment>
<evidence type="ECO:0000256" key="4">
    <source>
        <dbReference type="ARBA" id="ARBA00022643"/>
    </source>
</evidence>
<comment type="similarity">
    <text evidence="2">Belongs to the nitroreductase family.</text>
</comment>
<dbReference type="Pfam" id="PF00881">
    <property type="entry name" value="Nitroreductase"/>
    <property type="match status" value="1"/>
</dbReference>
<feature type="domain" description="Nitroreductase" evidence="8">
    <location>
        <begin position="9"/>
        <end position="185"/>
    </location>
</feature>
<dbReference type="GO" id="GO:0046256">
    <property type="term" value="P:2,4,6-trinitrotoluene catabolic process"/>
    <property type="evidence" value="ECO:0007669"/>
    <property type="project" value="TreeGrafter"/>
</dbReference>